<dbReference type="Gene3D" id="1.20.1280.20">
    <property type="entry name" value="HscB, C-terminal domain"/>
    <property type="match status" value="1"/>
</dbReference>
<dbReference type="InterPro" id="IPR036869">
    <property type="entry name" value="J_dom_sf"/>
</dbReference>
<dbReference type="GO" id="GO:0051259">
    <property type="term" value="P:protein complex oligomerization"/>
    <property type="evidence" value="ECO:0007669"/>
    <property type="project" value="InterPro"/>
</dbReference>
<dbReference type="GO" id="GO:0051087">
    <property type="term" value="F:protein-folding chaperone binding"/>
    <property type="evidence" value="ECO:0007669"/>
    <property type="project" value="InterPro"/>
</dbReference>
<keyword evidence="2" id="KW-0143">Chaperone</keyword>
<organism evidence="5">
    <name type="scientific">Neospora caninum (strain Liverpool)</name>
    <dbReference type="NCBI Taxonomy" id="572307"/>
    <lineage>
        <taxon>Eukaryota</taxon>
        <taxon>Sar</taxon>
        <taxon>Alveolata</taxon>
        <taxon>Apicomplexa</taxon>
        <taxon>Conoidasida</taxon>
        <taxon>Coccidia</taxon>
        <taxon>Eucoccidiorida</taxon>
        <taxon>Eimeriorina</taxon>
        <taxon>Sarcocystidae</taxon>
        <taxon>Neospora</taxon>
    </lineage>
</organism>
<dbReference type="NCBIfam" id="TIGR00714">
    <property type="entry name" value="hscB"/>
    <property type="match status" value="1"/>
</dbReference>
<evidence type="ECO:0000259" key="4">
    <source>
        <dbReference type="Pfam" id="PF07743"/>
    </source>
</evidence>
<dbReference type="GO" id="GO:0005739">
    <property type="term" value="C:mitochondrion"/>
    <property type="evidence" value="ECO:0007669"/>
    <property type="project" value="TreeGrafter"/>
</dbReference>
<feature type="region of interest" description="Disordered" evidence="3">
    <location>
        <begin position="221"/>
        <end position="254"/>
    </location>
</feature>
<accession>A0A0F7UH61</accession>
<evidence type="ECO:0000256" key="1">
    <source>
        <dbReference type="ARBA" id="ARBA00010476"/>
    </source>
</evidence>
<dbReference type="EMBL" id="LN714484">
    <property type="protein sequence ID" value="CEL68346.1"/>
    <property type="molecule type" value="Genomic_DNA"/>
</dbReference>
<evidence type="ECO:0000256" key="2">
    <source>
        <dbReference type="ARBA" id="ARBA00023186"/>
    </source>
</evidence>
<dbReference type="PANTHER" id="PTHR14021:SF15">
    <property type="entry name" value="IRON-SULFUR CLUSTER CO-CHAPERONE PROTEIN HSCB"/>
    <property type="match status" value="1"/>
</dbReference>
<proteinExistence type="inferred from homology"/>
<dbReference type="GO" id="GO:0001671">
    <property type="term" value="F:ATPase activator activity"/>
    <property type="evidence" value="ECO:0007669"/>
    <property type="project" value="InterPro"/>
</dbReference>
<evidence type="ECO:0000256" key="3">
    <source>
        <dbReference type="SAM" id="MobiDB-lite"/>
    </source>
</evidence>
<dbReference type="AlphaFoldDB" id="A0A0F7UH61"/>
<sequence length="458" mass="50831">MTWPSYLRCDGLRPSLSSVILQQREHSIPWSSAGAPVSRGLLRTRRCGESNDGIRVVSTAHGAVASVDARTRGCQQTGGRRTLRPSLDSVSARNSSFLSERAACTTPISTSTQSCVRCWPHTREHGLRGGAFKWGADGAEGDSSEGTRMSCFRRREQPSAYGGHCRSHCSPTSICTMLPLMGEPESAYGGRLFSPTRRSFRTPSGGFLIFAQRGVCAAQGGGSSGEATDLRQASGSLAENQQQGPSEEEAGQPCTRCEAAPTRKYQIFCENCGDVLVPQYGDAGKADFSYFDFLQMAPTFDIDRAALDTKYKQFEKRLHPDKHVLANQECQDRLAKHRMKVVEAVSALKNPAKRALHLLAHHSRHSSTRVDEGLEADRVTDSDLLREVFELNEALEMVTSRAELEEFKRRVDALLDEDERDLSSRFRDKDFDGIRSLIHRYQMHAKLQESIKDWSPPE</sequence>
<dbReference type="Gene3D" id="1.10.287.110">
    <property type="entry name" value="DnaJ domain"/>
    <property type="match status" value="1"/>
</dbReference>
<feature type="domain" description="Co-chaperone HscB C-terminal oligomerisation" evidence="4">
    <location>
        <begin position="381"/>
        <end position="452"/>
    </location>
</feature>
<name>A0A0F7UH61_NEOCL</name>
<evidence type="ECO:0000313" key="5">
    <source>
        <dbReference type="EMBL" id="CEL68346.1"/>
    </source>
</evidence>
<dbReference type="SUPFAM" id="SSF46565">
    <property type="entry name" value="Chaperone J-domain"/>
    <property type="match status" value="1"/>
</dbReference>
<gene>
    <name evidence="5" type="ORF">BN1204_041150</name>
</gene>
<dbReference type="GO" id="GO:0044571">
    <property type="term" value="P:[2Fe-2S] cluster assembly"/>
    <property type="evidence" value="ECO:0007669"/>
    <property type="project" value="InterPro"/>
</dbReference>
<dbReference type="PANTHER" id="PTHR14021">
    <property type="entry name" value="IRON-SULFUR CLUSTER CO-CHAPERONE PROTEIN HSCB"/>
    <property type="match status" value="1"/>
</dbReference>
<comment type="similarity">
    <text evidence="1">Belongs to the HscB family.</text>
</comment>
<dbReference type="InterPro" id="IPR036386">
    <property type="entry name" value="HscB_C_sf"/>
</dbReference>
<dbReference type="Pfam" id="PF07743">
    <property type="entry name" value="HSCB_C"/>
    <property type="match status" value="1"/>
</dbReference>
<reference evidence="5" key="1">
    <citation type="journal article" date="2015" name="PLoS ONE">
        <title>Comprehensive Evaluation of Toxoplasma gondii VEG and Neospora caninum LIV Genomes with Tachyzoite Stage Transcriptome and Proteome Defines Novel Transcript Features.</title>
        <authorList>
            <person name="Ramaprasad A."/>
            <person name="Mourier T."/>
            <person name="Naeem R."/>
            <person name="Malas T.B."/>
            <person name="Moussa E."/>
            <person name="Panigrahi A."/>
            <person name="Vermont S.J."/>
            <person name="Otto T.D."/>
            <person name="Wastling J."/>
            <person name="Pain A."/>
        </authorList>
    </citation>
    <scope>NUCLEOTIDE SEQUENCE</scope>
    <source>
        <strain evidence="5">Liverpool</strain>
    </source>
</reference>
<dbReference type="InterPro" id="IPR004640">
    <property type="entry name" value="HscB"/>
</dbReference>
<dbReference type="InterPro" id="IPR009073">
    <property type="entry name" value="HscB_oligo_C"/>
</dbReference>
<feature type="compositionally biased region" description="Polar residues" evidence="3">
    <location>
        <begin position="231"/>
        <end position="245"/>
    </location>
</feature>
<protein>
    <submittedName>
        <fullName evidence="5">DnaJ domain-containing protein, putative</fullName>
    </submittedName>
</protein>
<dbReference type="SUPFAM" id="SSF47144">
    <property type="entry name" value="HSC20 (HSCB), C-terminal oligomerisation domain"/>
    <property type="match status" value="1"/>
</dbReference>